<reference evidence="2" key="1">
    <citation type="submission" date="2017-07" db="EMBL/GenBank/DDBJ databases">
        <title>Taro Niue Genome Assembly and Annotation.</title>
        <authorList>
            <person name="Atibalentja N."/>
            <person name="Keating K."/>
            <person name="Fields C.J."/>
        </authorList>
    </citation>
    <scope>NUCLEOTIDE SEQUENCE</scope>
    <source>
        <strain evidence="2">Niue_2</strain>
        <tissue evidence="2">Leaf</tissue>
    </source>
</reference>
<dbReference type="Proteomes" id="UP000652761">
    <property type="component" value="Unassembled WGS sequence"/>
</dbReference>
<feature type="compositionally biased region" description="Polar residues" evidence="1">
    <location>
        <begin position="12"/>
        <end position="23"/>
    </location>
</feature>
<evidence type="ECO:0000313" key="3">
    <source>
        <dbReference type="Proteomes" id="UP000652761"/>
    </source>
</evidence>
<evidence type="ECO:0000256" key="1">
    <source>
        <dbReference type="SAM" id="MobiDB-lite"/>
    </source>
</evidence>
<feature type="compositionally biased region" description="Basic and acidic residues" evidence="1">
    <location>
        <begin position="1"/>
        <end position="10"/>
    </location>
</feature>
<keyword evidence="3" id="KW-1185">Reference proteome</keyword>
<sequence length="23" mass="2658">MWPRREDGPDHPTNSPSRGSHKI</sequence>
<feature type="region of interest" description="Disordered" evidence="1">
    <location>
        <begin position="1"/>
        <end position="23"/>
    </location>
</feature>
<name>A0A843TRR9_COLES</name>
<dbReference type="EMBL" id="NMUH01000242">
    <property type="protein sequence ID" value="MQL75252.1"/>
    <property type="molecule type" value="Genomic_DNA"/>
</dbReference>
<protein>
    <submittedName>
        <fullName evidence="2">Uncharacterized protein</fullName>
    </submittedName>
</protein>
<proteinExistence type="predicted"/>
<evidence type="ECO:0000313" key="2">
    <source>
        <dbReference type="EMBL" id="MQL75252.1"/>
    </source>
</evidence>
<accession>A0A843TRR9</accession>
<feature type="non-terminal residue" evidence="2">
    <location>
        <position position="23"/>
    </location>
</feature>
<gene>
    <name evidence="2" type="ORF">Taro_007630</name>
</gene>
<organism evidence="2 3">
    <name type="scientific">Colocasia esculenta</name>
    <name type="common">Wild taro</name>
    <name type="synonym">Arum esculentum</name>
    <dbReference type="NCBI Taxonomy" id="4460"/>
    <lineage>
        <taxon>Eukaryota</taxon>
        <taxon>Viridiplantae</taxon>
        <taxon>Streptophyta</taxon>
        <taxon>Embryophyta</taxon>
        <taxon>Tracheophyta</taxon>
        <taxon>Spermatophyta</taxon>
        <taxon>Magnoliopsida</taxon>
        <taxon>Liliopsida</taxon>
        <taxon>Araceae</taxon>
        <taxon>Aroideae</taxon>
        <taxon>Colocasieae</taxon>
        <taxon>Colocasia</taxon>
    </lineage>
</organism>
<dbReference type="AlphaFoldDB" id="A0A843TRR9"/>
<comment type="caution">
    <text evidence="2">The sequence shown here is derived from an EMBL/GenBank/DDBJ whole genome shotgun (WGS) entry which is preliminary data.</text>
</comment>